<protein>
    <submittedName>
        <fullName evidence="1">Uncharacterized protein</fullName>
    </submittedName>
</protein>
<evidence type="ECO:0000313" key="2">
    <source>
        <dbReference type="Proteomes" id="UP000000268"/>
    </source>
</evidence>
<organism evidence="1 2">
    <name type="scientific">Acaryochloris marina (strain MBIC 11017)</name>
    <dbReference type="NCBI Taxonomy" id="329726"/>
    <lineage>
        <taxon>Bacteria</taxon>
        <taxon>Bacillati</taxon>
        <taxon>Cyanobacteriota</taxon>
        <taxon>Cyanophyceae</taxon>
        <taxon>Acaryochloridales</taxon>
        <taxon>Acaryochloridaceae</taxon>
        <taxon>Acaryochloris</taxon>
    </lineage>
</organism>
<dbReference type="Proteomes" id="UP000000268">
    <property type="component" value="Chromosome"/>
</dbReference>
<dbReference type="HOGENOM" id="CLU_2930423_0_0_3"/>
<dbReference type="KEGG" id="amr:AM1_1595"/>
<accession>B0CA32</accession>
<keyword evidence="2" id="KW-1185">Reference proteome</keyword>
<reference evidence="1 2" key="1">
    <citation type="journal article" date="2008" name="Proc. Natl. Acad. Sci. U.S.A.">
        <title>Niche adaptation and genome expansion in the chlorophyll d-producing cyanobacterium Acaryochloris marina.</title>
        <authorList>
            <person name="Swingley W.D."/>
            <person name="Chen M."/>
            <person name="Cheung P.C."/>
            <person name="Conrad A.L."/>
            <person name="Dejesa L.C."/>
            <person name="Hao J."/>
            <person name="Honchak B.M."/>
            <person name="Karbach L.E."/>
            <person name="Kurdoglu A."/>
            <person name="Lahiri S."/>
            <person name="Mastrian S.D."/>
            <person name="Miyashita H."/>
            <person name="Page L."/>
            <person name="Ramakrishna P."/>
            <person name="Satoh S."/>
            <person name="Sattley W.M."/>
            <person name="Shimada Y."/>
            <person name="Taylor H.L."/>
            <person name="Tomo T."/>
            <person name="Tsuchiya T."/>
            <person name="Wang Z.T."/>
            <person name="Raymond J."/>
            <person name="Mimuro M."/>
            <person name="Blankenship R.E."/>
            <person name="Touchman J.W."/>
        </authorList>
    </citation>
    <scope>NUCLEOTIDE SEQUENCE [LARGE SCALE GENOMIC DNA]</scope>
    <source>
        <strain evidence="2">MBIC 11017</strain>
    </source>
</reference>
<evidence type="ECO:0000313" key="1">
    <source>
        <dbReference type="EMBL" id="ABW26619.1"/>
    </source>
</evidence>
<dbReference type="EMBL" id="CP000828">
    <property type="protein sequence ID" value="ABW26619.1"/>
    <property type="molecule type" value="Genomic_DNA"/>
</dbReference>
<name>B0CA32_ACAM1</name>
<dbReference type="STRING" id="329726.AM1_1595"/>
<sequence length="60" mass="6979">MRLTHHPELPLSFDPSCELGLFFSPSLPSLNPPHDEIKQQRTEQLDQEPTKCLFLSFRQT</sequence>
<proteinExistence type="predicted"/>
<gene>
    <name evidence="1" type="ordered locus">AM1_1595</name>
</gene>
<dbReference type="AlphaFoldDB" id="B0CA32"/>